<keyword evidence="3" id="KW-1185">Reference proteome</keyword>
<organism evidence="2 3">
    <name type="scientific">Eimeria praecox</name>
    <dbReference type="NCBI Taxonomy" id="51316"/>
    <lineage>
        <taxon>Eukaryota</taxon>
        <taxon>Sar</taxon>
        <taxon>Alveolata</taxon>
        <taxon>Apicomplexa</taxon>
        <taxon>Conoidasida</taxon>
        <taxon>Coccidia</taxon>
        <taxon>Eucoccidiorida</taxon>
        <taxon>Eimeriorina</taxon>
        <taxon>Eimeriidae</taxon>
        <taxon>Eimeria</taxon>
    </lineage>
</organism>
<evidence type="ECO:0000313" key="2">
    <source>
        <dbReference type="EMBL" id="CDI74136.1"/>
    </source>
</evidence>
<sequence>MNKSGRFKLEGRGSSQQKQEEKYELQQEQQQQQGGEQQLQDHQQDQQQQVQQQQQQEQQQEQLQQEQQEGKEQQSQQQLLQQLNELEDLQVLAAQVADRIGSDEAFAAYKEVCKKTTESIKVKQTMKKFASRATQDAAAATRRVVDIQERLRQKIDDARSAQETETEIETETEKLQQETNTPQKSLINPSIRKELEEELQRIGRKAKAAFNQAFTAATMQQDGSNDTAAAAAAAATAATAGTAGTAAATASVSPMSLALTARKAATEAEYLLETAQ</sequence>
<name>U6G1J7_9EIME</name>
<dbReference type="EMBL" id="HG689815">
    <property type="protein sequence ID" value="CDI74136.1"/>
    <property type="molecule type" value="Genomic_DNA"/>
</dbReference>
<protein>
    <submittedName>
        <fullName evidence="2">Uncharacterized protein</fullName>
    </submittedName>
</protein>
<dbReference type="Proteomes" id="UP000018201">
    <property type="component" value="Unassembled WGS sequence"/>
</dbReference>
<reference evidence="2" key="2">
    <citation type="submission" date="2013-10" db="EMBL/GenBank/DDBJ databases">
        <authorList>
            <person name="Aslett M."/>
        </authorList>
    </citation>
    <scope>NUCLEOTIDE SEQUENCE [LARGE SCALE GENOMIC DNA]</scope>
    <source>
        <strain evidence="2">Houghton</strain>
    </source>
</reference>
<dbReference type="AlphaFoldDB" id="U6G1J7"/>
<feature type="region of interest" description="Disordered" evidence="1">
    <location>
        <begin position="156"/>
        <end position="190"/>
    </location>
</feature>
<dbReference type="VEuPathDB" id="ToxoDB:EPH_0001560"/>
<feature type="compositionally biased region" description="Low complexity" evidence="1">
    <location>
        <begin position="26"/>
        <end position="78"/>
    </location>
</feature>
<feature type="region of interest" description="Disordered" evidence="1">
    <location>
        <begin position="1"/>
        <end position="78"/>
    </location>
</feature>
<proteinExistence type="predicted"/>
<gene>
    <name evidence="2" type="ORF">EPH_0001560</name>
</gene>
<evidence type="ECO:0000256" key="1">
    <source>
        <dbReference type="SAM" id="MobiDB-lite"/>
    </source>
</evidence>
<accession>U6G1J7</accession>
<evidence type="ECO:0000313" key="3">
    <source>
        <dbReference type="Proteomes" id="UP000018201"/>
    </source>
</evidence>
<reference evidence="2" key="1">
    <citation type="submission" date="2013-10" db="EMBL/GenBank/DDBJ databases">
        <title>Genomic analysis of the causative agents of coccidiosis in chickens.</title>
        <authorList>
            <person name="Reid A.J."/>
            <person name="Blake D."/>
            <person name="Billington K."/>
            <person name="Browne H."/>
            <person name="Dunn M."/>
            <person name="Hung S."/>
            <person name="Kawahara F."/>
            <person name="Miranda-Saavedra D."/>
            <person name="Mourier T."/>
            <person name="Nagra H."/>
            <person name="Otto T.D."/>
            <person name="Rawlings N."/>
            <person name="Sanchez A."/>
            <person name="Sanders M."/>
            <person name="Subramaniam C."/>
            <person name="Tay Y."/>
            <person name="Dear P."/>
            <person name="Doerig C."/>
            <person name="Gruber A."/>
            <person name="Parkinson J."/>
            <person name="Shirley M."/>
            <person name="Wan K.L."/>
            <person name="Berriman M."/>
            <person name="Tomley F."/>
            <person name="Pain A."/>
        </authorList>
    </citation>
    <scope>NUCLEOTIDE SEQUENCE [LARGE SCALE GENOMIC DNA]</scope>
    <source>
        <strain evidence="2">Houghton</strain>
    </source>
</reference>